<protein>
    <submittedName>
        <fullName evidence="3">Nonstructural protein</fullName>
    </submittedName>
</protein>
<feature type="non-terminal residue" evidence="3">
    <location>
        <position position="1"/>
    </location>
</feature>
<keyword evidence="1" id="KW-1133">Transmembrane helix</keyword>
<dbReference type="InterPro" id="IPR000745">
    <property type="entry name" value="HCV_NS4a"/>
</dbReference>
<sequence>RTWVLVGRVLFALAWYCLSSGCMVIISVIALTGKPAIVPEMELLYLDYNEKGDCSLPLPYIGKRIMHPYQFKDIALVLMQTPSGQAKAIAPAIHSNRKKT</sequence>
<dbReference type="Pfam" id="PF01006">
    <property type="entry name" value="HCV_NS4a"/>
    <property type="match status" value="1"/>
</dbReference>
<evidence type="ECO:0000313" key="3">
    <source>
        <dbReference type="EMBL" id="AFJ04816.1"/>
    </source>
</evidence>
<organism evidence="3">
    <name type="scientific">Hepacivirus hominis</name>
    <dbReference type="NCBI Taxonomy" id="3052230"/>
    <lineage>
        <taxon>Viruses</taxon>
        <taxon>Riboviria</taxon>
        <taxon>Orthornavirae</taxon>
        <taxon>Kitrinoviricota</taxon>
        <taxon>Flasuviricetes</taxon>
        <taxon>Amarillovirales</taxon>
        <taxon>Flaviviridae</taxon>
        <taxon>Hepacivirus</taxon>
    </lineage>
</organism>
<feature type="domain" description="Hepatitis C virus Non-structural protein NS4a" evidence="2">
    <location>
        <begin position="2"/>
        <end position="51"/>
    </location>
</feature>
<feature type="transmembrane region" description="Helical" evidence="1">
    <location>
        <begin position="12"/>
        <end position="31"/>
    </location>
</feature>
<keyword evidence="1" id="KW-0472">Membrane</keyword>
<name>R4I3V6_9HEPC</name>
<reference evidence="3" key="1">
    <citation type="journal article" date="2015" name="Hepat Mon">
        <title>Phylogenetic and 2D/3D Analysis of HCV 1a NS4A Gene/Protein in Pakistani Isolates.</title>
        <authorList>
            <person name="Hussain A."/>
            <person name="Idrees M."/>
            <person name="Asif M."/>
            <person name="Ali L."/>
            <person name="Rasool M."/>
        </authorList>
    </citation>
    <scope>NUCLEOTIDE SEQUENCE</scope>
    <source>
        <strain evidence="3">CEMB-4</strain>
    </source>
</reference>
<evidence type="ECO:0000256" key="1">
    <source>
        <dbReference type="SAM" id="Phobius"/>
    </source>
</evidence>
<feature type="non-terminal residue" evidence="3">
    <location>
        <position position="100"/>
    </location>
</feature>
<dbReference type="GO" id="GO:0044423">
    <property type="term" value="C:virion component"/>
    <property type="evidence" value="ECO:0007669"/>
    <property type="project" value="InterPro"/>
</dbReference>
<evidence type="ECO:0000259" key="2">
    <source>
        <dbReference type="Pfam" id="PF01006"/>
    </source>
</evidence>
<accession>R4I3V6</accession>
<proteinExistence type="predicted"/>
<keyword evidence="1" id="KW-0812">Transmembrane</keyword>
<dbReference type="EMBL" id="JQ679099">
    <property type="protein sequence ID" value="AFJ04816.1"/>
    <property type="molecule type" value="Genomic_RNA"/>
</dbReference>
<dbReference type="GO" id="GO:0016032">
    <property type="term" value="P:viral process"/>
    <property type="evidence" value="ECO:0007669"/>
    <property type="project" value="InterPro"/>
</dbReference>